<dbReference type="InterPro" id="IPR027463">
    <property type="entry name" value="AcrB_DN_DC_subdom"/>
</dbReference>
<dbReference type="Gene3D" id="3.30.70.1440">
    <property type="entry name" value="Multidrug efflux transporter AcrB pore domain"/>
    <property type="match status" value="1"/>
</dbReference>
<feature type="transmembrane region" description="Helical" evidence="1">
    <location>
        <begin position="376"/>
        <end position="396"/>
    </location>
</feature>
<dbReference type="Gene3D" id="3.30.70.1320">
    <property type="entry name" value="Multidrug efflux transporter AcrB pore domain like"/>
    <property type="match status" value="1"/>
</dbReference>
<protein>
    <submittedName>
        <fullName evidence="2">Efflux RND transporter permease subunit</fullName>
    </submittedName>
</protein>
<proteinExistence type="predicted"/>
<dbReference type="Pfam" id="PF00873">
    <property type="entry name" value="ACR_tran"/>
    <property type="match status" value="1"/>
</dbReference>
<keyword evidence="1" id="KW-0812">Transmembrane</keyword>
<dbReference type="GO" id="GO:0005886">
    <property type="term" value="C:plasma membrane"/>
    <property type="evidence" value="ECO:0007669"/>
    <property type="project" value="TreeGrafter"/>
</dbReference>
<dbReference type="GO" id="GO:0042910">
    <property type="term" value="F:xenobiotic transmembrane transporter activity"/>
    <property type="evidence" value="ECO:0007669"/>
    <property type="project" value="TreeGrafter"/>
</dbReference>
<gene>
    <name evidence="2" type="ORF">GZ085_00010</name>
</gene>
<dbReference type="EMBL" id="JAAFGW010000001">
    <property type="protein sequence ID" value="NDP46775.1"/>
    <property type="molecule type" value="Genomic_DNA"/>
</dbReference>
<feature type="transmembrane region" description="Helical" evidence="1">
    <location>
        <begin position="897"/>
        <end position="917"/>
    </location>
</feature>
<dbReference type="PANTHER" id="PTHR32063">
    <property type="match status" value="1"/>
</dbReference>
<name>A0A7C9K7J3_9PROT</name>
<dbReference type="AlphaFoldDB" id="A0A7C9K7J3"/>
<dbReference type="PANTHER" id="PTHR32063:SF18">
    <property type="entry name" value="CATION EFFLUX SYSTEM PROTEIN"/>
    <property type="match status" value="1"/>
</dbReference>
<feature type="transmembrane region" description="Helical" evidence="1">
    <location>
        <begin position="923"/>
        <end position="945"/>
    </location>
</feature>
<dbReference type="Gene3D" id="3.30.2090.10">
    <property type="entry name" value="Multidrug efflux transporter AcrB TolC docking domain, DN and DC subdomains"/>
    <property type="match status" value="2"/>
</dbReference>
<dbReference type="Gene3D" id="3.30.70.1430">
    <property type="entry name" value="Multidrug efflux transporter AcrB pore domain"/>
    <property type="match status" value="2"/>
</dbReference>
<dbReference type="SUPFAM" id="SSF82693">
    <property type="entry name" value="Multidrug efflux transporter AcrB pore domain, PN1, PN2, PC1 and PC2 subdomains"/>
    <property type="match status" value="3"/>
</dbReference>
<dbReference type="Gene3D" id="1.20.1640.10">
    <property type="entry name" value="Multidrug efflux transporter AcrB transmembrane domain"/>
    <property type="match status" value="2"/>
</dbReference>
<evidence type="ECO:0000313" key="3">
    <source>
        <dbReference type="Proteomes" id="UP000483432"/>
    </source>
</evidence>
<feature type="transmembrane region" description="Helical" evidence="1">
    <location>
        <begin position="540"/>
        <end position="559"/>
    </location>
</feature>
<dbReference type="SUPFAM" id="SSF82866">
    <property type="entry name" value="Multidrug efflux transporter AcrB transmembrane domain"/>
    <property type="match status" value="2"/>
</dbReference>
<organism evidence="2 3">
    <name type="scientific">Sulfuriferula multivorans</name>
    <dbReference type="NCBI Taxonomy" id="1559896"/>
    <lineage>
        <taxon>Bacteria</taxon>
        <taxon>Pseudomonadati</taxon>
        <taxon>Pseudomonadota</taxon>
        <taxon>Betaproteobacteria</taxon>
        <taxon>Nitrosomonadales</taxon>
        <taxon>Sulfuricellaceae</taxon>
        <taxon>Sulfuriferula</taxon>
    </lineage>
</organism>
<evidence type="ECO:0000256" key="1">
    <source>
        <dbReference type="SAM" id="Phobius"/>
    </source>
</evidence>
<comment type="caution">
    <text evidence="2">The sequence shown here is derived from an EMBL/GenBank/DDBJ whole genome shotgun (WGS) entry which is preliminary data.</text>
</comment>
<sequence length="1028" mass="112806">MSDPQPLKPTPKFTPGRGNLSRWAVDHSALVRFFIVLILLVGARSYFQLGQAEDPPFTFKTMLIQANWPGATAEEVSKQLTERIEKKLQEMPELDFVLSYAKPGETALFVNIKEAVRGDDVAEAWYQVRKRIGDLKPQLPAGVQGPFFNDEFGDTFGSIYAFTGEGFSRAELRRAADDVLREVLRLPDVGKVELFGVVPEKIYIEISAQKLATLDFSPQQLMQAVQDQNGIVANGRVENDVLSIPLHVSGPYSDVERLRETLIKVGEKSLRLGDFAEVTRGYEDPPSTSIRSQGAPAVLLGVSLAKGGDVIAMGHAVSAAMESLKKNFPIGLEIQQIHDQPRIVSSAVNLFMTSFLEAVIIVLVVTFLALKWRAGLVVMLSIPVVLAITFTAMWLFKIDLHRISTGALIISLGLLVDDAIIAVEMMAHKLEAGWGRYEAATYAFQSTAFPMLTGTLLTATAFLPIALAKSMVGEYTFAIFAVTTIALLSSWLVAVTVTPYLGYILLKPGRQETDEDATYQTSFYRRFRAVVTWCVTHRRIVITLTVLALVVGLAAMQRVEKQFFPQSDRLEILVEMWLPEGASIDATRAESIKLESVLRKDRDVAHVLNYIGQGAPRFVLALDQRLNNRNFAQLVVIAQDVPAREREIARIRKLFETDFPNVRGRAVRFEYGPPAGYPVQYRLSSTDVPQLKVEAEKLRKIVAANTQVTAVNLDWNEQSLSVKVLLDQDKIKSFGLSSAAVGRLLAMQLAGVTVTQFREDDLLIEVVLRAPRKENQEVDALQSLPIGSFNGRSITLGQIAVFKPAFEDGVIWHRDRMPTIAVRGDPVGNLQPATIIDALAPQVAQFKAQLPHGFRLEVGGPVESSAKANAAIGASWPLIVITTLSLLMLQLGSFSRAVLVVLTAPLGIIGVAVALLVSGKPMGFVALLGIISLAGMVMRNSVILVDQIQQDVARGLSQWDAIIESTVRRMRPITLTAAAAALAMIPLSRSIFWGPMAVAVMGGLVAATFLTLFFLPALYAAWFRVKLR</sequence>
<feature type="transmembrane region" description="Helical" evidence="1">
    <location>
        <begin position="998"/>
        <end position="1022"/>
    </location>
</feature>
<feature type="transmembrane region" description="Helical" evidence="1">
    <location>
        <begin position="973"/>
        <end position="992"/>
    </location>
</feature>
<feature type="transmembrane region" description="Helical" evidence="1">
    <location>
        <begin position="475"/>
        <end position="501"/>
    </location>
</feature>
<feature type="transmembrane region" description="Helical" evidence="1">
    <location>
        <begin position="408"/>
        <end position="427"/>
    </location>
</feature>
<dbReference type="PRINTS" id="PR00702">
    <property type="entry name" value="ACRIFLAVINRP"/>
</dbReference>
<evidence type="ECO:0000313" key="2">
    <source>
        <dbReference type="EMBL" id="NDP46775.1"/>
    </source>
</evidence>
<keyword evidence="1" id="KW-0472">Membrane</keyword>
<feature type="transmembrane region" description="Helical" evidence="1">
    <location>
        <begin position="350"/>
        <end position="370"/>
    </location>
</feature>
<dbReference type="Proteomes" id="UP000483432">
    <property type="component" value="Unassembled WGS sequence"/>
</dbReference>
<reference evidence="2 3" key="1">
    <citation type="submission" date="2019-09" db="EMBL/GenBank/DDBJ databases">
        <title>H2 Metabolism Revealed by Metagenomic Analysis in Subglacial Sediment of East Antarctica.</title>
        <authorList>
            <person name="Yang Z."/>
            <person name="Zhang Y."/>
            <person name="Lv Y."/>
            <person name="Yan W."/>
            <person name="Xiao X."/>
            <person name="Sun B."/>
            <person name="Ma H."/>
        </authorList>
    </citation>
    <scope>NUCLEOTIDE SEQUENCE [LARGE SCALE GENOMIC DNA]</scope>
    <source>
        <strain evidence="2">Bin2_2</strain>
    </source>
</reference>
<accession>A0A7C9K7J3</accession>
<dbReference type="SUPFAM" id="SSF82714">
    <property type="entry name" value="Multidrug efflux transporter AcrB TolC docking domain, DN and DC subdomains"/>
    <property type="match status" value="2"/>
</dbReference>
<dbReference type="InterPro" id="IPR001036">
    <property type="entry name" value="Acrflvin-R"/>
</dbReference>
<feature type="transmembrane region" description="Helical" evidence="1">
    <location>
        <begin position="447"/>
        <end position="468"/>
    </location>
</feature>
<keyword evidence="1" id="KW-1133">Transmembrane helix</keyword>